<comment type="catalytic activity">
    <reaction evidence="1">
        <text>a beta-D-glucosyl-(1&lt;-&gt;1')-N-acylsphing-4-enine + H2O = an N-acylsphing-4-enine + D-glucose</text>
        <dbReference type="Rhea" id="RHEA:13269"/>
        <dbReference type="ChEBI" id="CHEBI:4167"/>
        <dbReference type="ChEBI" id="CHEBI:15377"/>
        <dbReference type="ChEBI" id="CHEBI:22801"/>
        <dbReference type="ChEBI" id="CHEBI:52639"/>
        <dbReference type="EC" id="3.2.1.45"/>
    </reaction>
    <physiologicalReaction direction="left-to-right" evidence="1">
        <dbReference type="Rhea" id="RHEA:13270"/>
    </physiologicalReaction>
</comment>
<evidence type="ECO:0000256" key="15">
    <source>
        <dbReference type="ARBA" id="ARBA00048055"/>
    </source>
</evidence>
<sequence>MGQRSRSLTSTALLPAPELADRICPSPTAAEAPCGLGVPASWAGSCCCRQHRPWQVSGRAVSPRGVQGRRGELGAGGAPSWQGKVCGRPLPAPLLPLQAAGPVMPRTSGTARWCVPAAPRTATRWTPWCCRPRAPTSSTRAARPASGWSAARGASRAMQRPQVPAPAADAVPHPQGWSPRPHAVAVMLLIPADFHLTLDTAQRYQKVKGFGGSVTDSAAINIQSLSKEAQSHLLRSYFSEEGIEYNLVRVPMASTDFSVRLYTYADAEGDFELKHFNLTEEDTRMKIPILQAAQAVAKRPLSLYASPWTSPVWMKTNGAMTGRGTLKGNPGDKYHKAWAKYFIRFLDEYAKHNLTFWAVTAGNEPTAGEIVFYPFQCLGFSPEHQRDFIAQDLGPALANSSHRHVQLIILDDQRVMLPYWAQVVRPHSGSALPHSSFALPHGGSQGLALFSSQVLKDPVAASYISGIGIHWYLDFLAPIDLTLSITHHLFPNYFLLSTEASTGSYFWEPRVVLGGWDRGSKYSHSILTVGLGGPAGRTAPLGCVRLSTATTPAGPQQLRYGLDRLEPGAGPSGGPQLEQELRGQPRHRGQQQGRLLQAAHVLPHGALQVGWGWGWPARGPSSAPGCHVQPLLVPAASSSLRARSAWGWLSPRSAAGVNWSTRLSCAPTAPWSWWS</sequence>
<dbReference type="GO" id="GO:0032006">
    <property type="term" value="P:regulation of TOR signaling"/>
    <property type="evidence" value="ECO:0007669"/>
    <property type="project" value="UniProtKB-ARBA"/>
</dbReference>
<evidence type="ECO:0000256" key="24">
    <source>
        <dbReference type="SAM" id="MobiDB-lite"/>
    </source>
</evidence>
<keyword evidence="23" id="KW-0326">Glycosidase</keyword>
<dbReference type="Pfam" id="PF02055">
    <property type="entry name" value="Glyco_hydro_30"/>
    <property type="match status" value="2"/>
</dbReference>
<organism evidence="26 27">
    <name type="scientific">Anas platyrhynchos platyrhynchos</name>
    <name type="common">Northern mallard</name>
    <dbReference type="NCBI Taxonomy" id="8840"/>
    <lineage>
        <taxon>Eukaryota</taxon>
        <taxon>Metazoa</taxon>
        <taxon>Chordata</taxon>
        <taxon>Craniata</taxon>
        <taxon>Vertebrata</taxon>
        <taxon>Euteleostomi</taxon>
        <taxon>Archelosauria</taxon>
        <taxon>Archosauria</taxon>
        <taxon>Dinosauria</taxon>
        <taxon>Saurischia</taxon>
        <taxon>Theropoda</taxon>
        <taxon>Coelurosauria</taxon>
        <taxon>Aves</taxon>
        <taxon>Neognathae</taxon>
        <taxon>Galloanserae</taxon>
        <taxon>Anseriformes</taxon>
        <taxon>Anatidae</taxon>
        <taxon>Anatinae</taxon>
        <taxon>Anas</taxon>
    </lineage>
</organism>
<keyword evidence="27" id="KW-1185">Reference proteome</keyword>
<dbReference type="Proteomes" id="UP000016666">
    <property type="component" value="Chromosome 26"/>
</dbReference>
<evidence type="ECO:0000259" key="25">
    <source>
        <dbReference type="Pfam" id="PF02055"/>
    </source>
</evidence>
<comment type="catalytic activity">
    <reaction evidence="14">
        <text>1-(beta-D-galactosyl)-N-dodecanoylsphing-4-enine + cholesterol = cholesteryl 3-beta-D-galactoside + N-dodecanoylsphing-4-enine</text>
        <dbReference type="Rhea" id="RHEA:70255"/>
        <dbReference type="ChEBI" id="CHEBI:16113"/>
        <dbReference type="ChEBI" id="CHEBI:72956"/>
        <dbReference type="ChEBI" id="CHEBI:73432"/>
        <dbReference type="ChEBI" id="CHEBI:189066"/>
    </reaction>
    <physiologicalReaction direction="left-to-right" evidence="14">
        <dbReference type="Rhea" id="RHEA:70256"/>
    </physiologicalReaction>
    <physiologicalReaction direction="right-to-left" evidence="14">
        <dbReference type="Rhea" id="RHEA:70257"/>
    </physiologicalReaction>
</comment>
<evidence type="ECO:0000256" key="10">
    <source>
        <dbReference type="ARBA" id="ARBA00023098"/>
    </source>
</evidence>
<evidence type="ECO:0000256" key="3">
    <source>
        <dbReference type="ARBA" id="ARBA00004731"/>
    </source>
</evidence>
<dbReference type="Gene3D" id="3.20.20.80">
    <property type="entry name" value="Glycosidases"/>
    <property type="match status" value="1"/>
</dbReference>
<feature type="domain" description="Glycosyl hydrolase family 30 TIM-barrel" evidence="25">
    <location>
        <begin position="207"/>
        <end position="425"/>
    </location>
</feature>
<dbReference type="GeneTree" id="ENSGT00390000009464"/>
<evidence type="ECO:0000313" key="26">
    <source>
        <dbReference type="Ensembl" id="ENSAPLP00000026189.1"/>
    </source>
</evidence>
<dbReference type="GO" id="GO:0050295">
    <property type="term" value="F:steryl-beta-glucosidase activity"/>
    <property type="evidence" value="ECO:0007669"/>
    <property type="project" value="RHEA"/>
</dbReference>
<evidence type="ECO:0000256" key="18">
    <source>
        <dbReference type="ARBA" id="ARBA00048698"/>
    </source>
</evidence>
<dbReference type="AlphaFoldDB" id="A0A493TK09"/>
<evidence type="ECO:0000256" key="16">
    <source>
        <dbReference type="ARBA" id="ARBA00048111"/>
    </source>
</evidence>
<comment type="catalytic activity">
    <reaction evidence="12">
        <text>cholesteryl 3-beta-D-glucoside + H2O = cholesterol + D-glucose</text>
        <dbReference type="Rhea" id="RHEA:11956"/>
        <dbReference type="ChEBI" id="CHEBI:4167"/>
        <dbReference type="ChEBI" id="CHEBI:15377"/>
        <dbReference type="ChEBI" id="CHEBI:16113"/>
        <dbReference type="ChEBI" id="CHEBI:17495"/>
    </reaction>
    <physiologicalReaction direction="left-to-right" evidence="12">
        <dbReference type="Rhea" id="RHEA:11957"/>
    </physiologicalReaction>
</comment>
<dbReference type="GO" id="GO:0004348">
    <property type="term" value="F:glucosylceramidase activity"/>
    <property type="evidence" value="ECO:0007669"/>
    <property type="project" value="UniProtKB-EC"/>
</dbReference>
<dbReference type="InterPro" id="IPR017853">
    <property type="entry name" value="GH"/>
</dbReference>
<comment type="pathway">
    <text evidence="3">Steroid metabolism; cholesterol metabolism.</text>
</comment>
<evidence type="ECO:0000256" key="17">
    <source>
        <dbReference type="ARBA" id="ARBA00048182"/>
    </source>
</evidence>
<dbReference type="InterPro" id="IPR001139">
    <property type="entry name" value="Glyco_hydro_30"/>
</dbReference>
<evidence type="ECO:0000313" key="27">
    <source>
        <dbReference type="Proteomes" id="UP000016666"/>
    </source>
</evidence>
<dbReference type="GO" id="GO:0005102">
    <property type="term" value="F:signaling receptor binding"/>
    <property type="evidence" value="ECO:0007669"/>
    <property type="project" value="UniProtKB-ARBA"/>
</dbReference>
<evidence type="ECO:0000256" key="1">
    <source>
        <dbReference type="ARBA" id="ARBA00001013"/>
    </source>
</evidence>
<evidence type="ECO:0000256" key="13">
    <source>
        <dbReference type="ARBA" id="ARBA00033698"/>
    </source>
</evidence>
<dbReference type="GO" id="GO:0010605">
    <property type="term" value="P:negative regulation of macromolecule metabolic process"/>
    <property type="evidence" value="ECO:0007669"/>
    <property type="project" value="UniProtKB-ARBA"/>
</dbReference>
<name>A0A493TK09_ANAPP</name>
<comment type="catalytic activity">
    <reaction evidence="11">
        <text>beta-D-xylosyl-(1&lt;-&gt;1')-N-(9Z-octadecenoyl)-sphing-4-enine + cholesterol = cholesteryl 3-beta-D-xyloside + N-(9Z-octadecenoyl)-sphing-4-enine</text>
        <dbReference type="Rhea" id="RHEA:70251"/>
        <dbReference type="ChEBI" id="CHEBI:16113"/>
        <dbReference type="ChEBI" id="CHEBI:77996"/>
        <dbReference type="ChEBI" id="CHEBI:189067"/>
        <dbReference type="ChEBI" id="CHEBI:189081"/>
    </reaction>
    <physiologicalReaction direction="left-to-right" evidence="11">
        <dbReference type="Rhea" id="RHEA:70252"/>
    </physiologicalReaction>
</comment>
<evidence type="ECO:0000256" key="11">
    <source>
        <dbReference type="ARBA" id="ARBA00033633"/>
    </source>
</evidence>
<dbReference type="GO" id="GO:0007040">
    <property type="term" value="P:lysosome organization"/>
    <property type="evidence" value="ECO:0007669"/>
    <property type="project" value="UniProtKB-ARBA"/>
</dbReference>
<dbReference type="GO" id="GO:0030163">
    <property type="term" value="P:protein catabolic process"/>
    <property type="evidence" value="ECO:0007669"/>
    <property type="project" value="UniProtKB-ARBA"/>
</dbReference>
<dbReference type="GO" id="GO:0006914">
    <property type="term" value="P:autophagy"/>
    <property type="evidence" value="ECO:0007669"/>
    <property type="project" value="UniProtKB-ARBA"/>
</dbReference>
<comment type="catalytic activity">
    <reaction evidence="16">
        <text>beta-D-glucosyl-(1&lt;-&gt;1)-N-octadecanoylsphing-4-enine + cholesterol = cholesteryl 3-beta-D-glucoside + N-octadecanoylsphing-4-enine</text>
        <dbReference type="Rhea" id="RHEA:70311"/>
        <dbReference type="ChEBI" id="CHEBI:16113"/>
        <dbReference type="ChEBI" id="CHEBI:17495"/>
        <dbReference type="ChEBI" id="CHEBI:72961"/>
        <dbReference type="ChEBI" id="CHEBI:84719"/>
    </reaction>
    <physiologicalReaction direction="left-to-right" evidence="16">
        <dbReference type="Rhea" id="RHEA:70312"/>
    </physiologicalReaction>
    <physiologicalReaction direction="right-to-left" evidence="16">
        <dbReference type="Rhea" id="RHEA:70313"/>
    </physiologicalReaction>
</comment>
<comment type="pathway">
    <text evidence="5">Lipid metabolism.</text>
</comment>
<comment type="catalytic activity">
    <reaction evidence="18">
        <text>beta-D-glucosyl-N-dodecanoylsphing-4-enine + cholesterol = N-dodecanoylsphing-4-enine + cholesteryl 3-beta-D-glucoside</text>
        <dbReference type="Rhea" id="RHEA:70307"/>
        <dbReference type="ChEBI" id="CHEBI:16113"/>
        <dbReference type="ChEBI" id="CHEBI:17495"/>
        <dbReference type="ChEBI" id="CHEBI:72956"/>
        <dbReference type="ChEBI" id="CHEBI:76297"/>
    </reaction>
    <physiologicalReaction direction="left-to-right" evidence="18">
        <dbReference type="Rhea" id="RHEA:70308"/>
    </physiologicalReaction>
    <physiologicalReaction direction="right-to-left" evidence="18">
        <dbReference type="Rhea" id="RHEA:70309"/>
    </physiologicalReaction>
</comment>
<evidence type="ECO:0000256" key="23">
    <source>
        <dbReference type="RuleBase" id="RU361188"/>
    </source>
</evidence>
<dbReference type="GO" id="GO:0004336">
    <property type="term" value="F:galactosylceramidase activity"/>
    <property type="evidence" value="ECO:0007669"/>
    <property type="project" value="UniProtKB-EC"/>
</dbReference>
<accession>A0A493TK09</accession>
<dbReference type="FunFam" id="3.20.20.80:FF:000030">
    <property type="entry name" value="Lysosomal acid glucosylceramidase"/>
    <property type="match status" value="1"/>
</dbReference>
<dbReference type="GO" id="GO:0005765">
    <property type="term" value="C:lysosomal membrane"/>
    <property type="evidence" value="ECO:0007669"/>
    <property type="project" value="UniProtKB-SubCell"/>
</dbReference>
<dbReference type="GO" id="GO:0046527">
    <property type="term" value="F:glucosyltransferase activity"/>
    <property type="evidence" value="ECO:0007669"/>
    <property type="project" value="UniProtKB-ARBA"/>
</dbReference>
<evidence type="ECO:0000256" key="12">
    <source>
        <dbReference type="ARBA" id="ARBA00033646"/>
    </source>
</evidence>
<protein>
    <recommendedName>
        <fullName evidence="23">Glucosylceramidase</fullName>
        <ecNumber evidence="23">3.2.1.45</ecNumber>
    </recommendedName>
</protein>
<reference evidence="26 27" key="1">
    <citation type="submission" date="2017-10" db="EMBL/GenBank/DDBJ databases">
        <title>A new Pekin duck reference genome.</title>
        <authorList>
            <person name="Hou Z.-C."/>
            <person name="Zhou Z.-K."/>
            <person name="Zhu F."/>
            <person name="Hou S.-S."/>
        </authorList>
    </citation>
    <scope>NUCLEOTIDE SEQUENCE [LARGE SCALE GENOMIC DNA]</scope>
</reference>
<dbReference type="PRINTS" id="PR00843">
    <property type="entry name" value="GLHYDRLASE30"/>
</dbReference>
<keyword evidence="7" id="KW-0732">Signal</keyword>
<reference evidence="26" key="3">
    <citation type="submission" date="2025-09" db="UniProtKB">
        <authorList>
            <consortium name="Ensembl"/>
        </authorList>
    </citation>
    <scope>IDENTIFICATION</scope>
</reference>
<dbReference type="GO" id="GO:0008203">
    <property type="term" value="P:cholesterol metabolic process"/>
    <property type="evidence" value="ECO:0007669"/>
    <property type="project" value="UniProtKB-UniPathway"/>
</dbReference>
<comment type="catalytic activity">
    <reaction evidence="21">
        <text>beta-D-glucosyl-N-octanoylsphing-4E-enine + cholesterol = N-octanoylsphing-4-enine + cholesteryl 3-beta-D-glucoside</text>
        <dbReference type="Rhea" id="RHEA:70303"/>
        <dbReference type="ChEBI" id="CHEBI:16113"/>
        <dbReference type="ChEBI" id="CHEBI:17495"/>
        <dbReference type="ChEBI" id="CHEBI:45815"/>
        <dbReference type="ChEBI" id="CHEBI:65222"/>
    </reaction>
    <physiologicalReaction direction="left-to-right" evidence="21">
        <dbReference type="Rhea" id="RHEA:70304"/>
    </physiologicalReaction>
    <physiologicalReaction direction="right-to-left" evidence="21">
        <dbReference type="Rhea" id="RHEA:70305"/>
    </physiologicalReaction>
</comment>
<comment type="subcellular location">
    <subcellularLocation>
        <location evidence="2">Lysosome membrane</location>
        <topology evidence="2">Peripheral membrane protein</topology>
        <orientation evidence="2">Lumenal side</orientation>
    </subcellularLocation>
</comment>
<evidence type="ECO:0000256" key="21">
    <source>
        <dbReference type="ARBA" id="ARBA00049379"/>
    </source>
</evidence>
<evidence type="ECO:0000256" key="2">
    <source>
        <dbReference type="ARBA" id="ARBA00004207"/>
    </source>
</evidence>
<comment type="pathway">
    <text evidence="4">Sphingolipid metabolism.</text>
</comment>
<dbReference type="PANTHER" id="PTHR11069">
    <property type="entry name" value="GLUCOSYLCERAMIDASE"/>
    <property type="match status" value="1"/>
</dbReference>
<dbReference type="GO" id="GO:0042391">
    <property type="term" value="P:regulation of membrane potential"/>
    <property type="evidence" value="ECO:0007669"/>
    <property type="project" value="UniProtKB-ARBA"/>
</dbReference>
<reference evidence="26" key="2">
    <citation type="submission" date="2025-08" db="UniProtKB">
        <authorList>
            <consortium name="Ensembl"/>
        </authorList>
    </citation>
    <scope>IDENTIFICATION</scope>
</reference>
<feature type="region of interest" description="Disordered" evidence="24">
    <location>
        <begin position="59"/>
        <end position="80"/>
    </location>
</feature>
<evidence type="ECO:0000256" key="4">
    <source>
        <dbReference type="ARBA" id="ARBA00004991"/>
    </source>
</evidence>
<evidence type="ECO:0000256" key="19">
    <source>
        <dbReference type="ARBA" id="ARBA00048817"/>
    </source>
</evidence>
<feature type="region of interest" description="Disordered" evidence="24">
    <location>
        <begin position="564"/>
        <end position="590"/>
    </location>
</feature>
<keyword evidence="8 23" id="KW-0378">Hydrolase</keyword>
<dbReference type="EC" id="3.2.1.45" evidence="23"/>
<evidence type="ECO:0000256" key="20">
    <source>
        <dbReference type="ARBA" id="ARBA00048880"/>
    </source>
</evidence>
<dbReference type="PANTHER" id="PTHR11069:SF23">
    <property type="entry name" value="LYSOSOMAL ACID GLUCOSYLCERAMIDASE"/>
    <property type="match status" value="1"/>
</dbReference>
<evidence type="ECO:0000256" key="7">
    <source>
        <dbReference type="ARBA" id="ARBA00022729"/>
    </source>
</evidence>
<dbReference type="GO" id="GO:0006680">
    <property type="term" value="P:glucosylceramide catabolic process"/>
    <property type="evidence" value="ECO:0007669"/>
    <property type="project" value="UniProtKB-ARBA"/>
</dbReference>
<dbReference type="STRING" id="8840.ENSAPLP00000026189"/>
<feature type="domain" description="Glycosyl hydrolase family 30 TIM-barrel" evidence="25">
    <location>
        <begin position="450"/>
        <end position="528"/>
    </location>
</feature>
<dbReference type="UniPathway" id="UPA00296"/>
<evidence type="ECO:0000256" key="14">
    <source>
        <dbReference type="ARBA" id="ARBA00033703"/>
    </source>
</evidence>
<evidence type="ECO:0000256" key="22">
    <source>
        <dbReference type="ARBA" id="ARBA00049516"/>
    </source>
</evidence>
<comment type="catalytic activity">
    <reaction evidence="22">
        <text>beta-D-glucosyl-N-(9Z-octadecenoyl)-sphing-4E-enine + cholesterol = N-(9Z-octadecenoyl)-sphing-4-enine + cholesteryl 3-beta-D-glucoside</text>
        <dbReference type="Rhea" id="RHEA:58324"/>
        <dbReference type="ChEBI" id="CHEBI:16113"/>
        <dbReference type="ChEBI" id="CHEBI:17495"/>
        <dbReference type="ChEBI" id="CHEBI:77996"/>
        <dbReference type="ChEBI" id="CHEBI:139140"/>
    </reaction>
    <physiologicalReaction direction="left-to-right" evidence="22">
        <dbReference type="Rhea" id="RHEA:58325"/>
    </physiologicalReaction>
    <physiologicalReaction direction="right-to-left" evidence="22">
        <dbReference type="Rhea" id="RHEA:58326"/>
    </physiologicalReaction>
</comment>
<evidence type="ECO:0000256" key="5">
    <source>
        <dbReference type="ARBA" id="ARBA00005189"/>
    </source>
</evidence>
<dbReference type="GO" id="GO:0042176">
    <property type="term" value="P:regulation of protein catabolic process"/>
    <property type="evidence" value="ECO:0007669"/>
    <property type="project" value="UniProtKB-ARBA"/>
</dbReference>
<comment type="catalytic activity">
    <reaction evidence="20">
        <text>beta-D-glucosyl-(1&lt;-&gt;1')-N-(15Z-tetracosenoyl)-sphing-4-enine + cholesterol = N-(15Z-tetracosenoyl)-sphing-4-enine + cholesteryl 3-beta-D-glucoside</text>
        <dbReference type="Rhea" id="RHEA:70315"/>
        <dbReference type="ChEBI" id="CHEBI:16113"/>
        <dbReference type="ChEBI" id="CHEBI:17495"/>
        <dbReference type="ChEBI" id="CHEBI:74450"/>
        <dbReference type="ChEBI" id="CHEBI:76302"/>
    </reaction>
    <physiologicalReaction direction="left-to-right" evidence="20">
        <dbReference type="Rhea" id="RHEA:70316"/>
    </physiologicalReaction>
    <physiologicalReaction direction="right-to-left" evidence="20">
        <dbReference type="Rhea" id="RHEA:70317"/>
    </physiologicalReaction>
</comment>
<comment type="catalytic activity">
    <reaction evidence="13">
        <text>a beta-D-galactosyl-(1&lt;-&gt;1')-N-acylsphing-4-enine + H2O = an N-acylsphing-4-enine + D-galactose</text>
        <dbReference type="Rhea" id="RHEA:14297"/>
        <dbReference type="ChEBI" id="CHEBI:4139"/>
        <dbReference type="ChEBI" id="CHEBI:15377"/>
        <dbReference type="ChEBI" id="CHEBI:18390"/>
        <dbReference type="ChEBI" id="CHEBI:52639"/>
        <dbReference type="EC" id="3.2.1.46"/>
    </reaction>
    <physiologicalReaction direction="left-to-right" evidence="13">
        <dbReference type="Rhea" id="RHEA:14298"/>
    </physiologicalReaction>
</comment>
<keyword evidence="9 23" id="KW-0746">Sphingolipid metabolism</keyword>
<comment type="catalytic activity">
    <reaction evidence="15">
        <text>a beta-D-glucosyl-(1&lt;-&gt;1')-N-acylsphing-4-enine + cholesterol = cholesteryl 3-beta-D-glucoside + an N-acylsphing-4-enine</text>
        <dbReference type="Rhea" id="RHEA:58264"/>
        <dbReference type="ChEBI" id="CHEBI:16113"/>
        <dbReference type="ChEBI" id="CHEBI:17495"/>
        <dbReference type="ChEBI" id="CHEBI:22801"/>
        <dbReference type="ChEBI" id="CHEBI:52639"/>
    </reaction>
    <physiologicalReaction direction="left-to-right" evidence="15">
        <dbReference type="Rhea" id="RHEA:58265"/>
    </physiologicalReaction>
    <physiologicalReaction direction="right-to-left" evidence="15">
        <dbReference type="Rhea" id="RHEA:58266"/>
    </physiologicalReaction>
</comment>
<comment type="catalytic activity">
    <reaction evidence="19">
        <text>a beta-D-xylosyl-(1&lt;-&gt;1')-N-acylsphing-4-enine + cholesterol = cholesteryl 3-beta-D-xyloside + an N-acylsphing-4-enine</text>
        <dbReference type="Rhea" id="RHEA:70239"/>
        <dbReference type="ChEBI" id="CHEBI:16113"/>
        <dbReference type="ChEBI" id="CHEBI:52639"/>
        <dbReference type="ChEBI" id="CHEBI:189067"/>
        <dbReference type="ChEBI" id="CHEBI:189068"/>
    </reaction>
    <physiologicalReaction direction="left-to-right" evidence="19">
        <dbReference type="Rhea" id="RHEA:70240"/>
    </physiologicalReaction>
</comment>
<dbReference type="Ensembl" id="ENSAPLT00000044162.1">
    <property type="protein sequence ID" value="ENSAPLP00000026189.1"/>
    <property type="gene ID" value="ENSAPLG00000026914.1"/>
</dbReference>
<proteinExistence type="inferred from homology"/>
<evidence type="ECO:0000256" key="9">
    <source>
        <dbReference type="ARBA" id="ARBA00022919"/>
    </source>
</evidence>
<dbReference type="GO" id="GO:0016241">
    <property type="term" value="P:regulation of macroautophagy"/>
    <property type="evidence" value="ECO:0007669"/>
    <property type="project" value="UniProtKB-ARBA"/>
</dbReference>
<dbReference type="InterPro" id="IPR033453">
    <property type="entry name" value="Glyco_hydro_30_TIM-barrel"/>
</dbReference>
<dbReference type="SUPFAM" id="SSF51445">
    <property type="entry name" value="(Trans)glycosidases"/>
    <property type="match status" value="1"/>
</dbReference>
<comment type="catalytic activity">
    <reaction evidence="17">
        <text>a beta-D-galactosyl-(1&lt;-&gt;1')-N-acylsphing-4-enine + cholesterol = cholesteryl 3-beta-D-galactoside + an N-acylsphing-4-enine</text>
        <dbReference type="Rhea" id="RHEA:70235"/>
        <dbReference type="ChEBI" id="CHEBI:16113"/>
        <dbReference type="ChEBI" id="CHEBI:18390"/>
        <dbReference type="ChEBI" id="CHEBI:52639"/>
        <dbReference type="ChEBI" id="CHEBI:189066"/>
    </reaction>
    <physiologicalReaction direction="left-to-right" evidence="17">
        <dbReference type="Rhea" id="RHEA:70236"/>
    </physiologicalReaction>
    <physiologicalReaction direction="right-to-left" evidence="17">
        <dbReference type="Rhea" id="RHEA:70237"/>
    </physiologicalReaction>
</comment>
<evidence type="ECO:0000256" key="6">
    <source>
        <dbReference type="ARBA" id="ARBA00005382"/>
    </source>
</evidence>
<keyword evidence="10 23" id="KW-0443">Lipid metabolism</keyword>
<evidence type="ECO:0000256" key="8">
    <source>
        <dbReference type="ARBA" id="ARBA00022801"/>
    </source>
</evidence>
<comment type="similarity">
    <text evidence="6 23">Belongs to the glycosyl hydrolase 30 family.</text>
</comment>